<dbReference type="PANTHER" id="PTHR39087">
    <property type="entry name" value="UPF0104 MEMBRANE PROTEIN MJ1595"/>
    <property type="match status" value="1"/>
</dbReference>
<protein>
    <submittedName>
        <fullName evidence="7">Lysylphosphatidylglycerol synthase domain-containing protein</fullName>
    </submittedName>
</protein>
<sequence length="319" mass="35091">MKIKQFIWPCIGILAMLISIRILYIKLSAISFDSILERLSNLSMQHWLLAILCSILAYAALAGYDRIALQHLGHKISWIFIAICSFTTYALSHNIGASVFSGAVVRYRAYKMKGLNGTEVAILVGFCSFTFAIGTILLFGVVLILQPNIITLIHSELPEWLGTIIGVILLGFIVLYTFGSWLQLKPLHLGKKIKLSYPKLKIVIQQLLISPLELLGAAGIIYAVLPHNTDVHFISVLGVFLASFSITLLSNAPAGGIGVLEAVFITGMPSVNPTDIVAALIVFRMLYLIVPLIISLFVVAIFEARQYWKQTSKATSKET</sequence>
<dbReference type="Proteomes" id="UP000746918">
    <property type="component" value="Unassembled WGS sequence"/>
</dbReference>
<dbReference type="InterPro" id="IPR022791">
    <property type="entry name" value="L-PG_synthase/AglD"/>
</dbReference>
<keyword evidence="8" id="KW-1185">Reference proteome</keyword>
<comment type="caution">
    <text evidence="7">The sequence shown here is derived from an EMBL/GenBank/DDBJ whole genome shotgun (WGS) entry which is preliminary data.</text>
</comment>
<dbReference type="Pfam" id="PF03706">
    <property type="entry name" value="LPG_synthase_TM"/>
    <property type="match status" value="1"/>
</dbReference>
<feature type="transmembrane region" description="Helical" evidence="6">
    <location>
        <begin position="203"/>
        <end position="225"/>
    </location>
</feature>
<evidence type="ECO:0000313" key="8">
    <source>
        <dbReference type="Proteomes" id="UP000746918"/>
    </source>
</evidence>
<keyword evidence="2" id="KW-1003">Cell membrane</keyword>
<evidence type="ECO:0000256" key="2">
    <source>
        <dbReference type="ARBA" id="ARBA00022475"/>
    </source>
</evidence>
<organism evidence="7 8">
    <name type="scientific">Bartonella raoultii</name>
    <dbReference type="NCBI Taxonomy" id="1457020"/>
    <lineage>
        <taxon>Bacteria</taxon>
        <taxon>Pseudomonadati</taxon>
        <taxon>Pseudomonadota</taxon>
        <taxon>Alphaproteobacteria</taxon>
        <taxon>Hyphomicrobiales</taxon>
        <taxon>Bartonellaceae</taxon>
        <taxon>Bartonella</taxon>
    </lineage>
</organism>
<feature type="transmembrane region" description="Helical" evidence="6">
    <location>
        <begin position="76"/>
        <end position="100"/>
    </location>
</feature>
<feature type="transmembrane region" description="Helical" evidence="6">
    <location>
        <begin position="254"/>
        <end position="271"/>
    </location>
</feature>
<feature type="transmembrane region" description="Helical" evidence="6">
    <location>
        <begin position="6"/>
        <end position="25"/>
    </location>
</feature>
<gene>
    <name evidence="7" type="ORF">K3248_07965</name>
</gene>
<accession>A0ABS7I8G8</accession>
<evidence type="ECO:0000256" key="3">
    <source>
        <dbReference type="ARBA" id="ARBA00022692"/>
    </source>
</evidence>
<evidence type="ECO:0000256" key="4">
    <source>
        <dbReference type="ARBA" id="ARBA00022989"/>
    </source>
</evidence>
<dbReference type="PANTHER" id="PTHR39087:SF2">
    <property type="entry name" value="UPF0104 MEMBRANE PROTEIN MJ1595"/>
    <property type="match status" value="1"/>
</dbReference>
<dbReference type="RefSeq" id="WP_220717823.1">
    <property type="nucleotide sequence ID" value="NZ_JAIFRO010000010.1"/>
</dbReference>
<proteinExistence type="predicted"/>
<feature type="transmembrane region" description="Helical" evidence="6">
    <location>
        <begin position="46"/>
        <end position="64"/>
    </location>
</feature>
<evidence type="ECO:0000256" key="6">
    <source>
        <dbReference type="SAM" id="Phobius"/>
    </source>
</evidence>
<name>A0ABS7I8G8_9HYPH</name>
<feature type="transmembrane region" description="Helical" evidence="6">
    <location>
        <begin position="277"/>
        <end position="302"/>
    </location>
</feature>
<keyword evidence="3 6" id="KW-0812">Transmembrane</keyword>
<evidence type="ECO:0000256" key="1">
    <source>
        <dbReference type="ARBA" id="ARBA00004651"/>
    </source>
</evidence>
<reference evidence="7 8" key="1">
    <citation type="submission" date="2021-08" db="EMBL/GenBank/DDBJ databases">
        <title>Bartonella raoulti 094 sp. nov.</title>
        <authorList>
            <person name="Zgheib R."/>
            <person name="Hammoud A."/>
        </authorList>
    </citation>
    <scope>NUCLEOTIDE SEQUENCE [LARGE SCALE GENOMIC DNA]</scope>
    <source>
        <strain evidence="7 8">094</strain>
    </source>
</reference>
<comment type="subcellular location">
    <subcellularLocation>
        <location evidence="1">Cell membrane</location>
        <topology evidence="1">Multi-pass membrane protein</topology>
    </subcellularLocation>
</comment>
<dbReference type="EMBL" id="JAIFRO010000010">
    <property type="protein sequence ID" value="MBX4336521.1"/>
    <property type="molecule type" value="Genomic_DNA"/>
</dbReference>
<evidence type="ECO:0000313" key="7">
    <source>
        <dbReference type="EMBL" id="MBX4336521.1"/>
    </source>
</evidence>
<feature type="transmembrane region" description="Helical" evidence="6">
    <location>
        <begin position="120"/>
        <end position="145"/>
    </location>
</feature>
<evidence type="ECO:0000256" key="5">
    <source>
        <dbReference type="ARBA" id="ARBA00023136"/>
    </source>
</evidence>
<feature type="transmembrane region" description="Helical" evidence="6">
    <location>
        <begin position="160"/>
        <end position="182"/>
    </location>
</feature>
<keyword evidence="4 6" id="KW-1133">Transmembrane helix</keyword>
<keyword evidence="5 6" id="KW-0472">Membrane</keyword>